<evidence type="ECO:0000313" key="3">
    <source>
        <dbReference type="Proteomes" id="UP000266292"/>
    </source>
</evidence>
<gene>
    <name evidence="2" type="ORF">CA264_02725</name>
</gene>
<reference evidence="3" key="1">
    <citation type="submission" date="2017-05" db="EMBL/GenBank/DDBJ databases">
        <authorList>
            <person name="Ray J."/>
            <person name="Price M."/>
            <person name="Deutschbauer A."/>
        </authorList>
    </citation>
    <scope>NUCLEOTIDE SEQUENCE [LARGE SCALE GENOMIC DNA]</scope>
    <source>
        <strain evidence="3">DSM 19842</strain>
    </source>
</reference>
<proteinExistence type="predicted"/>
<dbReference type="Proteomes" id="UP000266292">
    <property type="component" value="Chromosome"/>
</dbReference>
<organism evidence="2 3">
    <name type="scientific">Pontibacter actiniarum</name>
    <dbReference type="NCBI Taxonomy" id="323450"/>
    <lineage>
        <taxon>Bacteria</taxon>
        <taxon>Pseudomonadati</taxon>
        <taxon>Bacteroidota</taxon>
        <taxon>Cytophagia</taxon>
        <taxon>Cytophagales</taxon>
        <taxon>Hymenobacteraceae</taxon>
        <taxon>Pontibacter</taxon>
    </lineage>
</organism>
<dbReference type="RefSeq" id="WP_025604369.1">
    <property type="nucleotide sequence ID" value="NZ_CP021235.1"/>
</dbReference>
<evidence type="ECO:0000256" key="1">
    <source>
        <dbReference type="SAM" id="SignalP"/>
    </source>
</evidence>
<name>A0A1X9YNP1_9BACT</name>
<feature type="chain" id="PRO_5010995910" description="Lipocalin-like domain-containing protein" evidence="1">
    <location>
        <begin position="22"/>
        <end position="192"/>
    </location>
</feature>
<evidence type="ECO:0008006" key="4">
    <source>
        <dbReference type="Google" id="ProtNLM"/>
    </source>
</evidence>
<evidence type="ECO:0000313" key="2">
    <source>
        <dbReference type="EMBL" id="ARS34441.1"/>
    </source>
</evidence>
<sequence>MKTTITSLFSLLFASAFLVGCEDCGSATITEPTVADTEWLVYSSGDTAVFKDENADTVWYVRTGIYAQSTPGDGYNVSDECIEKLNTQIANIMEDTREAADQRQPYLGTLILSKPDSLLVRIGVGTQATWSIDTAAATQEKEVNGKTYTGVYVLEGEGTKDTDVKNVYFNKSDGFLYVEFNNGRKLELIEVR</sequence>
<accession>A0A1X9YNP1</accession>
<protein>
    <recommendedName>
        <fullName evidence="4">Lipocalin-like domain-containing protein</fullName>
    </recommendedName>
</protein>
<feature type="signal peptide" evidence="1">
    <location>
        <begin position="1"/>
        <end position="21"/>
    </location>
</feature>
<keyword evidence="1" id="KW-0732">Signal</keyword>
<dbReference type="AlphaFoldDB" id="A0A1X9YNP1"/>
<dbReference type="EMBL" id="CP021235">
    <property type="protein sequence ID" value="ARS34441.1"/>
    <property type="molecule type" value="Genomic_DNA"/>
</dbReference>
<dbReference type="OrthoDB" id="851556at2"/>
<dbReference type="STRING" id="709015.GCA_000472485_00539"/>
<dbReference type="PROSITE" id="PS51257">
    <property type="entry name" value="PROKAR_LIPOPROTEIN"/>
    <property type="match status" value="1"/>
</dbReference>
<keyword evidence="3" id="KW-1185">Reference proteome</keyword>
<dbReference type="KEGG" id="pact:CA264_02725"/>